<reference evidence="2 3" key="1">
    <citation type="submission" date="2024-02" db="EMBL/GenBank/DDBJ databases">
        <authorList>
            <person name="Vignale AGUSTIN F."/>
            <person name="Sosa J E."/>
            <person name="Modenutti C."/>
        </authorList>
    </citation>
    <scope>NUCLEOTIDE SEQUENCE [LARGE SCALE GENOMIC DNA]</scope>
</reference>
<dbReference type="EMBL" id="CAUOFW020004802">
    <property type="protein sequence ID" value="CAK9167303.1"/>
    <property type="molecule type" value="Genomic_DNA"/>
</dbReference>
<evidence type="ECO:0008006" key="4">
    <source>
        <dbReference type="Google" id="ProtNLM"/>
    </source>
</evidence>
<proteinExistence type="predicted"/>
<dbReference type="AlphaFoldDB" id="A0ABC8TD35"/>
<evidence type="ECO:0000313" key="2">
    <source>
        <dbReference type="EMBL" id="CAK9167303.1"/>
    </source>
</evidence>
<organism evidence="2 3">
    <name type="scientific">Ilex paraguariensis</name>
    <name type="common">yerba mate</name>
    <dbReference type="NCBI Taxonomy" id="185542"/>
    <lineage>
        <taxon>Eukaryota</taxon>
        <taxon>Viridiplantae</taxon>
        <taxon>Streptophyta</taxon>
        <taxon>Embryophyta</taxon>
        <taxon>Tracheophyta</taxon>
        <taxon>Spermatophyta</taxon>
        <taxon>Magnoliopsida</taxon>
        <taxon>eudicotyledons</taxon>
        <taxon>Gunneridae</taxon>
        <taxon>Pentapetalae</taxon>
        <taxon>asterids</taxon>
        <taxon>campanulids</taxon>
        <taxon>Aquifoliales</taxon>
        <taxon>Aquifoliaceae</taxon>
        <taxon>Ilex</taxon>
    </lineage>
</organism>
<protein>
    <recommendedName>
        <fullName evidence="4">DUF4283 domain-containing protein</fullName>
    </recommendedName>
</protein>
<accession>A0ABC8TD35</accession>
<gene>
    <name evidence="2" type="ORF">ILEXP_LOCUS36566</name>
</gene>
<evidence type="ECO:0000256" key="1">
    <source>
        <dbReference type="SAM" id="MobiDB-lite"/>
    </source>
</evidence>
<keyword evidence="3" id="KW-1185">Reference proteome</keyword>
<name>A0ABC8TD35_9AQUA</name>
<sequence>MVLSSCSLSSGDYFQDFVSVFCGRSWVTMDEELEKLWSKLQFLEDAKADLNVLEGDDGQLDERGKLCMFRRSELDKKRVLEGMLWSFDNHLVLLLKYDGNAQPMNLQFRHCPLWIQECNLPFNSMNQATGRIIGEKLGGKGRRNTSNQKQEQLIPVDEDENSVDSNVHENLLAPKISTKYVAENEKVINKDTYLLKDVIDGRDPQSKGK</sequence>
<dbReference type="Proteomes" id="UP001642360">
    <property type="component" value="Unassembled WGS sequence"/>
</dbReference>
<evidence type="ECO:0000313" key="3">
    <source>
        <dbReference type="Proteomes" id="UP001642360"/>
    </source>
</evidence>
<comment type="caution">
    <text evidence="2">The sequence shown here is derived from an EMBL/GenBank/DDBJ whole genome shotgun (WGS) entry which is preliminary data.</text>
</comment>
<feature type="region of interest" description="Disordered" evidence="1">
    <location>
        <begin position="136"/>
        <end position="160"/>
    </location>
</feature>